<dbReference type="InterPro" id="IPR001020">
    <property type="entry name" value="PTS_HPr_His_P_site"/>
</dbReference>
<evidence type="ECO:0000259" key="5">
    <source>
        <dbReference type="PROSITE" id="PS51350"/>
    </source>
</evidence>
<dbReference type="NCBIfam" id="TIGR01003">
    <property type="entry name" value="PTS_HPr_family"/>
    <property type="match status" value="1"/>
</dbReference>
<dbReference type="PROSITE" id="PS51350">
    <property type="entry name" value="PTS_HPR_DOM"/>
    <property type="match status" value="1"/>
</dbReference>
<dbReference type="Pfam" id="PF00381">
    <property type="entry name" value="PTS-HPr"/>
    <property type="match status" value="1"/>
</dbReference>
<dbReference type="CDD" id="cd00367">
    <property type="entry name" value="PTS-HPr_like"/>
    <property type="match status" value="1"/>
</dbReference>
<accession>A0A6P1ZLJ2</accession>
<dbReference type="PANTHER" id="PTHR33705:SF2">
    <property type="entry name" value="PHOSPHOCARRIER PROTEIN NPR"/>
    <property type="match status" value="1"/>
</dbReference>
<evidence type="ECO:0000256" key="4">
    <source>
        <dbReference type="ARBA" id="ARBA00022683"/>
    </source>
</evidence>
<keyword evidence="3" id="KW-0963">Cytoplasm</keyword>
<keyword evidence="4" id="KW-0598">Phosphotransferase system</keyword>
<evidence type="ECO:0000313" key="7">
    <source>
        <dbReference type="EMBL" id="TVM36370.1"/>
    </source>
</evidence>
<dbReference type="InterPro" id="IPR000032">
    <property type="entry name" value="HPr-like"/>
</dbReference>
<dbReference type="Proteomes" id="UP000503251">
    <property type="component" value="Chromosome"/>
</dbReference>
<dbReference type="PANTHER" id="PTHR33705">
    <property type="entry name" value="PHOSPHOCARRIER PROTEIN HPR"/>
    <property type="match status" value="1"/>
</dbReference>
<dbReference type="OrthoDB" id="9798965at2"/>
<proteinExistence type="inferred from homology"/>
<dbReference type="Proteomes" id="UP000434052">
    <property type="component" value="Unassembled WGS sequence"/>
</dbReference>
<reference evidence="6 9" key="2">
    <citation type="submission" date="2019-04" db="EMBL/GenBank/DDBJ databases">
        <title>Isolation and culture of sulfate reducing bacteria from the cold seep of the South China Sea.</title>
        <authorList>
            <person name="Sun C."/>
            <person name="Liu R."/>
        </authorList>
    </citation>
    <scope>NUCLEOTIDE SEQUENCE [LARGE SCALE GENOMIC DNA]</scope>
    <source>
        <strain evidence="6 9">CS1</strain>
    </source>
</reference>
<dbReference type="RefSeq" id="WP_144233407.1">
    <property type="nucleotide sequence ID" value="NZ_CP039543.1"/>
</dbReference>
<comment type="subcellular location">
    <subcellularLocation>
        <location evidence="1">Cytoplasm</location>
    </subcellularLocation>
</comment>
<name>A0A6P1ZLJ2_9BACT</name>
<sequence>MAERKDTMENAENGDVLTARTEVRVMNEQGLHARPAAKLAQEAQKYGCEVYLVAGDERVDAKSVVDILTLAAAHGTDLVLETQGEGASEAADRLALFFRNRFEDTV</sequence>
<evidence type="ECO:0000256" key="1">
    <source>
        <dbReference type="ARBA" id="ARBA00004496"/>
    </source>
</evidence>
<evidence type="ECO:0000313" key="6">
    <source>
        <dbReference type="EMBL" id="QJT09200.1"/>
    </source>
</evidence>
<dbReference type="PROSITE" id="PS00369">
    <property type="entry name" value="PTS_HPR_HIS"/>
    <property type="match status" value="1"/>
</dbReference>
<dbReference type="PRINTS" id="PR00107">
    <property type="entry name" value="PHOSPHOCPHPR"/>
</dbReference>
<protein>
    <submittedName>
        <fullName evidence="7">HPr family phosphocarrier protein</fullName>
    </submittedName>
</protein>
<evidence type="ECO:0000313" key="9">
    <source>
        <dbReference type="Proteomes" id="UP000503251"/>
    </source>
</evidence>
<dbReference type="PROSITE" id="PS00589">
    <property type="entry name" value="PTS_HPR_SER"/>
    <property type="match status" value="1"/>
</dbReference>
<dbReference type="GO" id="GO:0005737">
    <property type="term" value="C:cytoplasm"/>
    <property type="evidence" value="ECO:0007669"/>
    <property type="project" value="UniProtKB-SubCell"/>
</dbReference>
<evidence type="ECO:0000256" key="3">
    <source>
        <dbReference type="ARBA" id="ARBA00022490"/>
    </source>
</evidence>
<evidence type="ECO:0000313" key="8">
    <source>
        <dbReference type="Proteomes" id="UP000434052"/>
    </source>
</evidence>
<dbReference type="AlphaFoldDB" id="A0A6P1ZLJ2"/>
<dbReference type="SUPFAM" id="SSF55594">
    <property type="entry name" value="HPr-like"/>
    <property type="match status" value="1"/>
</dbReference>
<gene>
    <name evidence="7" type="ORF">DQK91_00150</name>
    <name evidence="6" type="ORF">E8L03_09730</name>
</gene>
<dbReference type="EMBL" id="QMIF01000001">
    <property type="protein sequence ID" value="TVM36370.1"/>
    <property type="molecule type" value="Genomic_DNA"/>
</dbReference>
<evidence type="ECO:0000256" key="2">
    <source>
        <dbReference type="ARBA" id="ARBA00010736"/>
    </source>
</evidence>
<dbReference type="Gene3D" id="3.30.1340.10">
    <property type="entry name" value="HPr-like"/>
    <property type="match status" value="1"/>
</dbReference>
<organism evidence="7 8">
    <name type="scientific">Oceanidesulfovibrio marinus</name>
    <dbReference type="NCBI Taxonomy" id="370038"/>
    <lineage>
        <taxon>Bacteria</taxon>
        <taxon>Pseudomonadati</taxon>
        <taxon>Thermodesulfobacteriota</taxon>
        <taxon>Desulfovibrionia</taxon>
        <taxon>Desulfovibrionales</taxon>
        <taxon>Desulfovibrionaceae</taxon>
        <taxon>Oceanidesulfovibrio</taxon>
    </lineage>
</organism>
<dbReference type="InterPro" id="IPR035895">
    <property type="entry name" value="HPr-like_sf"/>
</dbReference>
<comment type="similarity">
    <text evidence="2">Belongs to the HPr family.</text>
</comment>
<dbReference type="EMBL" id="CP039543">
    <property type="protein sequence ID" value="QJT09200.1"/>
    <property type="molecule type" value="Genomic_DNA"/>
</dbReference>
<feature type="domain" description="HPr" evidence="5">
    <location>
        <begin position="18"/>
        <end position="105"/>
    </location>
</feature>
<reference evidence="7 8" key="1">
    <citation type="submission" date="2018-06" db="EMBL/GenBank/DDBJ databases">
        <title>Complete genome of Desulfovibrio marinus P48SEP.</title>
        <authorList>
            <person name="Crispim J.S."/>
            <person name="Vidigal P.M.P."/>
            <person name="Silva L.C.F."/>
            <person name="Araujo L.C."/>
            <person name="Laguardia C.N."/>
            <person name="Dias R.S."/>
            <person name="Sousa M.P."/>
            <person name="Paula S.O."/>
            <person name="Silva C."/>
        </authorList>
    </citation>
    <scope>NUCLEOTIDE SEQUENCE [LARGE SCALE GENOMIC DNA]</scope>
    <source>
        <strain evidence="7 8">P48SEP</strain>
    </source>
</reference>
<dbReference type="InterPro" id="IPR050399">
    <property type="entry name" value="HPr"/>
</dbReference>
<dbReference type="GO" id="GO:0009401">
    <property type="term" value="P:phosphoenolpyruvate-dependent sugar phosphotransferase system"/>
    <property type="evidence" value="ECO:0007669"/>
    <property type="project" value="UniProtKB-KW"/>
</dbReference>
<keyword evidence="9" id="KW-1185">Reference proteome</keyword>
<dbReference type="InterPro" id="IPR002114">
    <property type="entry name" value="PTS_HPr_Ser_P_site"/>
</dbReference>